<dbReference type="AlphaFoldDB" id="A0A520KYL8"/>
<evidence type="ECO:0000256" key="4">
    <source>
        <dbReference type="ARBA" id="ARBA00023054"/>
    </source>
</evidence>
<evidence type="ECO:0000313" key="9">
    <source>
        <dbReference type="Proteomes" id="UP000320766"/>
    </source>
</evidence>
<comment type="similarity">
    <text evidence="6">Belongs to the SMC family.</text>
</comment>
<evidence type="ECO:0000256" key="6">
    <source>
        <dbReference type="HAMAP-Rule" id="MF_01894"/>
    </source>
</evidence>
<dbReference type="GO" id="GO:0007062">
    <property type="term" value="P:sister chromatid cohesion"/>
    <property type="evidence" value="ECO:0007669"/>
    <property type="project" value="InterPro"/>
</dbReference>
<dbReference type="GO" id="GO:0006260">
    <property type="term" value="P:DNA replication"/>
    <property type="evidence" value="ECO:0007669"/>
    <property type="project" value="UniProtKB-UniRule"/>
</dbReference>
<dbReference type="InterPro" id="IPR011890">
    <property type="entry name" value="SMC_prok"/>
</dbReference>
<dbReference type="SUPFAM" id="SSF52540">
    <property type="entry name" value="P-loop containing nucleoside triphosphate hydrolases"/>
    <property type="match status" value="1"/>
</dbReference>
<dbReference type="InterPro" id="IPR027417">
    <property type="entry name" value="P-loop_NTPase"/>
</dbReference>
<dbReference type="InterPro" id="IPR003395">
    <property type="entry name" value="RecF/RecN/SMC_N"/>
</dbReference>
<comment type="subcellular location">
    <subcellularLocation>
        <location evidence="6">Cytoplasm</location>
    </subcellularLocation>
</comment>
<evidence type="ECO:0000259" key="7">
    <source>
        <dbReference type="SMART" id="SM00968"/>
    </source>
</evidence>
<dbReference type="GO" id="GO:0016887">
    <property type="term" value="F:ATP hydrolysis activity"/>
    <property type="evidence" value="ECO:0007669"/>
    <property type="project" value="InterPro"/>
</dbReference>
<keyword evidence="2 6" id="KW-0547">Nucleotide-binding</keyword>
<evidence type="ECO:0000256" key="3">
    <source>
        <dbReference type="ARBA" id="ARBA00022840"/>
    </source>
</evidence>
<organism evidence="8 9">
    <name type="scientific">Candidatus Methanolliviera hydrocarbonicum</name>
    <dbReference type="NCBI Taxonomy" id="2491085"/>
    <lineage>
        <taxon>Archaea</taxon>
        <taxon>Methanobacteriati</taxon>
        <taxon>Methanobacteriota</taxon>
        <taxon>Candidatus Methanoliparia</taxon>
        <taxon>Candidatus Methanoliparales</taxon>
        <taxon>Candidatus Methanollivieraceae</taxon>
        <taxon>Candidatus Methanolliviera</taxon>
    </lineage>
</organism>
<accession>A0A520KYL8</accession>
<comment type="caution">
    <text evidence="8">The sequence shown here is derived from an EMBL/GenBank/DDBJ whole genome shotgun (WGS) entry which is preliminary data.</text>
</comment>
<feature type="coiled-coil region" evidence="6">
    <location>
        <begin position="430"/>
        <end position="506"/>
    </location>
</feature>
<dbReference type="Gene3D" id="3.30.70.1620">
    <property type="match status" value="1"/>
</dbReference>
<dbReference type="PIRSF" id="PIRSF005719">
    <property type="entry name" value="SMC"/>
    <property type="match status" value="1"/>
</dbReference>
<keyword evidence="4 6" id="KW-0175">Coiled coil</keyword>
<dbReference type="NCBIfam" id="TIGR02169">
    <property type="entry name" value="SMC_prok_A"/>
    <property type="match status" value="1"/>
</dbReference>
<feature type="binding site" evidence="6">
    <location>
        <begin position="31"/>
        <end position="38"/>
    </location>
    <ligand>
        <name>ATP</name>
        <dbReference type="ChEBI" id="CHEBI:30616"/>
    </ligand>
</feature>
<keyword evidence="3 6" id="KW-0067">ATP-binding</keyword>
<dbReference type="Pfam" id="PF06470">
    <property type="entry name" value="SMC_hinge"/>
    <property type="match status" value="1"/>
</dbReference>
<keyword evidence="5 6" id="KW-0238">DNA-binding</keyword>
<proteinExistence type="inferred from homology"/>
<evidence type="ECO:0000256" key="1">
    <source>
        <dbReference type="ARBA" id="ARBA00022490"/>
    </source>
</evidence>
<evidence type="ECO:0000256" key="2">
    <source>
        <dbReference type="ARBA" id="ARBA00022741"/>
    </source>
</evidence>
<feature type="domain" description="SMC hinge" evidence="7">
    <location>
        <begin position="526"/>
        <end position="641"/>
    </location>
</feature>
<dbReference type="Pfam" id="PF02463">
    <property type="entry name" value="SMC_N"/>
    <property type="match status" value="1"/>
</dbReference>
<dbReference type="SMART" id="SM00968">
    <property type="entry name" value="SMC_hinge"/>
    <property type="match status" value="1"/>
</dbReference>
<dbReference type="GO" id="GO:0005737">
    <property type="term" value="C:cytoplasm"/>
    <property type="evidence" value="ECO:0007669"/>
    <property type="project" value="UniProtKB-SubCell"/>
</dbReference>
<dbReference type="InterPro" id="IPR010935">
    <property type="entry name" value="SMC_hinge"/>
</dbReference>
<comment type="subunit">
    <text evidence="6">Homodimer.</text>
</comment>
<protein>
    <recommendedName>
        <fullName evidence="6">Chromosome partition protein Smc</fullName>
    </recommendedName>
</protein>
<dbReference type="GO" id="GO:0005694">
    <property type="term" value="C:chromosome"/>
    <property type="evidence" value="ECO:0007669"/>
    <property type="project" value="InterPro"/>
</dbReference>
<feature type="coiled-coil region" evidence="6">
    <location>
        <begin position="701"/>
        <end position="943"/>
    </location>
</feature>
<dbReference type="PANTHER" id="PTHR43977">
    <property type="entry name" value="STRUCTURAL MAINTENANCE OF CHROMOSOMES PROTEIN 3"/>
    <property type="match status" value="1"/>
</dbReference>
<dbReference type="EMBL" id="RXIL01000028">
    <property type="protein sequence ID" value="RZN72585.1"/>
    <property type="molecule type" value="Genomic_DNA"/>
</dbReference>
<dbReference type="Gene3D" id="3.40.50.300">
    <property type="entry name" value="P-loop containing nucleotide triphosphate hydrolases"/>
    <property type="match status" value="2"/>
</dbReference>
<dbReference type="Proteomes" id="UP000320766">
    <property type="component" value="Unassembled WGS sequence"/>
</dbReference>
<comment type="function">
    <text evidence="6">Required for chromosome condensation and partitioning.</text>
</comment>
<dbReference type="SUPFAM" id="SSF75553">
    <property type="entry name" value="Smc hinge domain"/>
    <property type="match status" value="1"/>
</dbReference>
<feature type="coiled-coil region" evidence="6">
    <location>
        <begin position="167"/>
        <end position="235"/>
    </location>
</feature>
<comment type="domain">
    <text evidence="6">Contains large globular domains required for ATP hydrolysis at each terminus and a third globular domain forming a flexible hinge near the middle of the molecule. These domains are separated by coiled-coil structures.</text>
</comment>
<dbReference type="InterPro" id="IPR024704">
    <property type="entry name" value="SMC"/>
</dbReference>
<sequence length="1168" mass="134473">MHIKRLEIRNFKSFKKVAIPFYSDFTAISGPNGCGKSNIIDAIVFVLGISRSKGMRAEKLTDLIFKGNGIEESHAEVSLVLDNDDGTLRFDGDEVKIKRNIKKTDNGYYSYYYINGHPVSLSDLHDTLSVANISSDGYSVVMQGDVTNIIEMSDYRRRRIIDDIAGVAEFDEKKEEALEELEIVKERIEMADIILDEIKDRLNQLKYEKEQALKYKSLKEEKEMYENYITILELRYLHRRDNILKEELERYESDKDAFSCSISEIKSKLIVLNGALEEINSEISKAGGGKIDVKREIEEISERISKSKGKIEAMEKEIGSIGDKMKKKFIESNRAREEVEEMDEIIKKMAVGLNIFHLGRGEMDDELNGIKSKIDKIGAAHAEETKRLNEIGLEMRETRYEKAESLREEDRILSFSRRRSSEKDGLIGKRSDLSERLEEIDNSMEKTLEKIGELRREKDKISGELGDLKERYSLEKLEVDMFEGKINELKEMYAKTEAKIKASEELDAYSKGVSFILNAKRSGELRGIYGSVAELGKVDERYSVALEVAAGGRLQYIVTDTDEDATNAISLLKRENMGRATFLPLNRIRKSKINHREPKLNGFIDHALNLVKYDEKFEDVFGYVFGDTLVFDNLEDARRGMKNSYRMVTLDGELIERSGAMTGGSFKRRLKFSVDRRDEVQKISAEIIKREMKLEEGREKLADMGEEIERRRDHLTEMERRSYKCEAVLSGFEKEKENVSKQIGEIDREINQIEEEGRNYSDEMDSLEKKIREIDLEFKELEAKKNELADGIRSSKLPSLTERRDSLIEEVSRLNDKIRGIEDELRERSLNKKHTEERIEELKKELEDGEKDRSMLKDDIEGEKKKIEEMKVLVEEKRKIEEEADEKTLKLREKRDSILNEISSLEREELSINKNIEIINTKKESVKEKLDELRERISSFDEKVVVMDVPEDLPPKREITKKIEEFVGEIKSMEPVNMRSIDEYGSVEKRYGDLSEKRDVLNRERDDLLERIGRFDGMKREAFMNTFNGINENFKEIYGGLSGGSGELVLEDEEDPFNGGLWIRTMPEGKNMVQRLQAMSGGEKSLIALSLIFSAQKFQPSPFYIFDEVDMFLDGVNAGKVSSMIRSFSSDAQFIVISLRKKMLEGAHGVLGVTLMDGISHITGVRLN</sequence>
<dbReference type="GO" id="GO:0030261">
    <property type="term" value="P:chromosome condensation"/>
    <property type="evidence" value="ECO:0007669"/>
    <property type="project" value="InterPro"/>
</dbReference>
<dbReference type="HAMAP" id="MF_01894">
    <property type="entry name" value="Smc_prok"/>
    <property type="match status" value="1"/>
</dbReference>
<dbReference type="GO" id="GO:0003677">
    <property type="term" value="F:DNA binding"/>
    <property type="evidence" value="ECO:0007669"/>
    <property type="project" value="UniProtKB-UniRule"/>
</dbReference>
<dbReference type="NCBIfam" id="TIGR02168">
    <property type="entry name" value="SMC_prok_B"/>
    <property type="match status" value="1"/>
</dbReference>
<keyword evidence="1 6" id="KW-0963">Cytoplasm</keyword>
<dbReference type="GO" id="GO:0005524">
    <property type="term" value="F:ATP binding"/>
    <property type="evidence" value="ECO:0007669"/>
    <property type="project" value="UniProtKB-UniRule"/>
</dbReference>
<dbReference type="GO" id="GO:0007059">
    <property type="term" value="P:chromosome segregation"/>
    <property type="evidence" value="ECO:0007669"/>
    <property type="project" value="UniProtKB-UniRule"/>
</dbReference>
<dbReference type="InterPro" id="IPR036277">
    <property type="entry name" value="SMC_hinge_sf"/>
</dbReference>
<reference evidence="8 9" key="1">
    <citation type="journal article" date="2019" name="Nat. Microbiol.">
        <title>Wide diversity of methane and short-chain alkane metabolisms in uncultured archaea.</title>
        <authorList>
            <person name="Borrel G."/>
            <person name="Adam P.S."/>
            <person name="McKay L.J."/>
            <person name="Chen L.X."/>
            <person name="Sierra-Garcia I.N."/>
            <person name="Sieber C.M."/>
            <person name="Letourneur Q."/>
            <person name="Ghozlane A."/>
            <person name="Andersen G.L."/>
            <person name="Li W.J."/>
            <person name="Hallam S.J."/>
            <person name="Muyzer G."/>
            <person name="de Oliveira V.M."/>
            <person name="Inskeep W.P."/>
            <person name="Banfield J.F."/>
            <person name="Gribaldo S."/>
        </authorList>
    </citation>
    <scope>NUCLEOTIDE SEQUENCE [LARGE SCALE GENOMIC DNA]</scope>
    <source>
        <strain evidence="8">NM1b</strain>
    </source>
</reference>
<name>A0A520KYL8_9EURY</name>
<gene>
    <name evidence="6 8" type="primary">smc</name>
    <name evidence="8" type="ORF">EF807_01460</name>
</gene>
<evidence type="ECO:0000256" key="5">
    <source>
        <dbReference type="ARBA" id="ARBA00023125"/>
    </source>
</evidence>
<evidence type="ECO:0000313" key="8">
    <source>
        <dbReference type="EMBL" id="RZN72585.1"/>
    </source>
</evidence>
<dbReference type="Gene3D" id="1.20.1060.20">
    <property type="match status" value="1"/>
</dbReference>